<dbReference type="AlphaFoldDB" id="B3PQR4"/>
<reference evidence="2 3" key="1">
    <citation type="submission" date="2008-04" db="EMBL/GenBank/DDBJ databases">
        <title>Genome diversity and DNA divergence of Rhizobium etli.</title>
        <authorList>
            <person name="Gonzalez V."/>
            <person name="Acosta J.L."/>
            <person name="Santamaria R.I."/>
            <person name="Bustos P."/>
            <person name="Hernandez-Gonzalez I.L."/>
            <person name="Fernandez J.L."/>
            <person name="Diaz R."/>
            <person name="Flores M."/>
            <person name="Mora J."/>
            <person name="Palacios R."/>
            <person name="Davila G."/>
        </authorList>
    </citation>
    <scope>NUCLEOTIDE SEQUENCE [LARGE SCALE GENOMIC DNA]</scope>
    <source>
        <strain evidence="2 3">CIAT 652</strain>
    </source>
</reference>
<organism evidence="2 3">
    <name type="scientific">Rhizobium etli (strain CIAT 652)</name>
    <dbReference type="NCBI Taxonomy" id="491916"/>
    <lineage>
        <taxon>Bacteria</taxon>
        <taxon>Pseudomonadati</taxon>
        <taxon>Pseudomonadota</taxon>
        <taxon>Alphaproteobacteria</taxon>
        <taxon>Hyphomicrobiales</taxon>
        <taxon>Rhizobiaceae</taxon>
        <taxon>Rhizobium/Agrobacterium group</taxon>
        <taxon>Rhizobium</taxon>
    </lineage>
</organism>
<dbReference type="HOGENOM" id="CLU_2143796_0_0_5"/>
<evidence type="ECO:0000313" key="2">
    <source>
        <dbReference type="EMBL" id="ACE91487.1"/>
    </source>
</evidence>
<evidence type="ECO:0000313" key="3">
    <source>
        <dbReference type="Proteomes" id="UP000008817"/>
    </source>
</evidence>
<accession>B3PQR4</accession>
<name>B3PQR4_RHIE6</name>
<dbReference type="EMBL" id="CP001074">
    <property type="protein sequence ID" value="ACE91487.1"/>
    <property type="molecule type" value="Genomic_DNA"/>
</dbReference>
<dbReference type="KEGG" id="rec:RHECIAT_CH0002535"/>
<sequence>MLPRSNGLRARIPSIEAIIAPMTTIISIRITRPRFNNGRGRSFYSLALPHAHPCRGNRRLSRLPWAWSSESPTSMPGLKPRVNPTARSSANHRKPTESSRHALGSGLSPHRQ</sequence>
<dbReference type="Proteomes" id="UP000008817">
    <property type="component" value="Chromosome"/>
</dbReference>
<proteinExistence type="predicted"/>
<feature type="region of interest" description="Disordered" evidence="1">
    <location>
        <begin position="69"/>
        <end position="112"/>
    </location>
</feature>
<protein>
    <submittedName>
        <fullName evidence="2">Uncharacterized protein</fullName>
    </submittedName>
</protein>
<gene>
    <name evidence="2" type="ordered locus">RHECIAT_CH0002535</name>
</gene>
<evidence type="ECO:0000256" key="1">
    <source>
        <dbReference type="SAM" id="MobiDB-lite"/>
    </source>
</evidence>